<evidence type="ECO:0000256" key="3">
    <source>
        <dbReference type="ARBA" id="ARBA00022801"/>
    </source>
</evidence>
<dbReference type="GO" id="GO:0080090">
    <property type="term" value="P:regulation of primary metabolic process"/>
    <property type="evidence" value="ECO:0007669"/>
    <property type="project" value="UniProtKB-ARBA"/>
</dbReference>
<dbReference type="PROSITE" id="PS50600">
    <property type="entry name" value="ULP_PROTEASE"/>
    <property type="match status" value="1"/>
</dbReference>
<dbReference type="Proteomes" id="UP001221757">
    <property type="component" value="Unassembled WGS sequence"/>
</dbReference>
<keyword evidence="4" id="KW-0788">Thiol protease</keyword>
<evidence type="ECO:0000313" key="7">
    <source>
        <dbReference type="Proteomes" id="UP001221757"/>
    </source>
</evidence>
<accession>A0AAD7GVY3</accession>
<evidence type="ECO:0000256" key="2">
    <source>
        <dbReference type="ARBA" id="ARBA00022670"/>
    </source>
</evidence>
<proteinExistence type="inferred from homology"/>
<evidence type="ECO:0000256" key="1">
    <source>
        <dbReference type="ARBA" id="ARBA00005234"/>
    </source>
</evidence>
<keyword evidence="3" id="KW-0378">Hydrolase</keyword>
<name>A0AAD7GVY3_MYCRO</name>
<dbReference type="GO" id="GO:0005634">
    <property type="term" value="C:nucleus"/>
    <property type="evidence" value="ECO:0007669"/>
    <property type="project" value="TreeGrafter"/>
</dbReference>
<dbReference type="InterPro" id="IPR038765">
    <property type="entry name" value="Papain-like_cys_pep_sf"/>
</dbReference>
<dbReference type="Pfam" id="PF02902">
    <property type="entry name" value="Peptidase_C48"/>
    <property type="match status" value="1"/>
</dbReference>
<evidence type="ECO:0000313" key="6">
    <source>
        <dbReference type="EMBL" id="KAJ7706402.1"/>
    </source>
</evidence>
<dbReference type="FunFam" id="3.40.395.10:FF:000001">
    <property type="entry name" value="Sentrin-specific protease 1"/>
    <property type="match status" value="1"/>
</dbReference>
<comment type="similarity">
    <text evidence="1">Belongs to the peptidase C48 family.</text>
</comment>
<dbReference type="GO" id="GO:0016926">
    <property type="term" value="P:protein desumoylation"/>
    <property type="evidence" value="ECO:0007669"/>
    <property type="project" value="TreeGrafter"/>
</dbReference>
<dbReference type="EMBL" id="JARKIE010000007">
    <property type="protein sequence ID" value="KAJ7706402.1"/>
    <property type="molecule type" value="Genomic_DNA"/>
</dbReference>
<organism evidence="6 7">
    <name type="scientific">Mycena rosella</name>
    <name type="common">Pink bonnet</name>
    <name type="synonym">Agaricus rosellus</name>
    <dbReference type="NCBI Taxonomy" id="1033263"/>
    <lineage>
        <taxon>Eukaryota</taxon>
        <taxon>Fungi</taxon>
        <taxon>Dikarya</taxon>
        <taxon>Basidiomycota</taxon>
        <taxon>Agaricomycotina</taxon>
        <taxon>Agaricomycetes</taxon>
        <taxon>Agaricomycetidae</taxon>
        <taxon>Agaricales</taxon>
        <taxon>Marasmiineae</taxon>
        <taxon>Mycenaceae</taxon>
        <taxon>Mycena</taxon>
    </lineage>
</organism>
<dbReference type="Gene3D" id="3.40.395.10">
    <property type="entry name" value="Adenoviral Proteinase, Chain A"/>
    <property type="match status" value="1"/>
</dbReference>
<keyword evidence="2" id="KW-0645">Protease</keyword>
<feature type="domain" description="Ubiquitin-like protease family profile" evidence="5">
    <location>
        <begin position="34"/>
        <end position="212"/>
    </location>
</feature>
<keyword evidence="7" id="KW-1185">Reference proteome</keyword>
<dbReference type="GO" id="GO:0006508">
    <property type="term" value="P:proteolysis"/>
    <property type="evidence" value="ECO:0007669"/>
    <property type="project" value="UniProtKB-KW"/>
</dbReference>
<dbReference type="SUPFAM" id="SSF54001">
    <property type="entry name" value="Cysteine proteinases"/>
    <property type="match status" value="1"/>
</dbReference>
<dbReference type="GO" id="GO:0060255">
    <property type="term" value="P:regulation of macromolecule metabolic process"/>
    <property type="evidence" value="ECO:0007669"/>
    <property type="project" value="UniProtKB-ARBA"/>
</dbReference>
<dbReference type="PANTHER" id="PTHR12606:SF141">
    <property type="entry name" value="GH15225P-RELATED"/>
    <property type="match status" value="1"/>
</dbReference>
<gene>
    <name evidence="6" type="ORF">B0H17DRAFT_919159</name>
</gene>
<dbReference type="GO" id="GO:0016929">
    <property type="term" value="F:deSUMOylase activity"/>
    <property type="evidence" value="ECO:0007669"/>
    <property type="project" value="TreeGrafter"/>
</dbReference>
<comment type="caution">
    <text evidence="6">The sequence shown here is derived from an EMBL/GenBank/DDBJ whole genome shotgun (WGS) entry which is preliminary data.</text>
</comment>
<dbReference type="AlphaFoldDB" id="A0AAD7GVY3"/>
<sequence>MRPPPLPSHLPPQDEDQVTALMSRRGIISKYAREQVTDQDIMRLRPNKWLNDEVINFYGALILGRSDACKENPATNGKSKVKKPLDVHFFSTFFWTKLEKEGYEKGRLAKWTKKIDIFSKDVILIPVNHGNIHWTGAAINFRQKRIESYDSMHDDRARVIKLLRQYVDLEHRNKKKAPFDFTGWEDYAPADIPQQDNGFDCGVFTCQFLESLSRGQESFNFCQKDILYLRRRMIWEIGNATLRTEP</sequence>
<evidence type="ECO:0000256" key="4">
    <source>
        <dbReference type="ARBA" id="ARBA00022807"/>
    </source>
</evidence>
<reference evidence="6" key="1">
    <citation type="submission" date="2023-03" db="EMBL/GenBank/DDBJ databases">
        <title>Massive genome expansion in bonnet fungi (Mycena s.s.) driven by repeated elements and novel gene families across ecological guilds.</title>
        <authorList>
            <consortium name="Lawrence Berkeley National Laboratory"/>
            <person name="Harder C.B."/>
            <person name="Miyauchi S."/>
            <person name="Viragh M."/>
            <person name="Kuo A."/>
            <person name="Thoen E."/>
            <person name="Andreopoulos B."/>
            <person name="Lu D."/>
            <person name="Skrede I."/>
            <person name="Drula E."/>
            <person name="Henrissat B."/>
            <person name="Morin E."/>
            <person name="Kohler A."/>
            <person name="Barry K."/>
            <person name="LaButti K."/>
            <person name="Morin E."/>
            <person name="Salamov A."/>
            <person name="Lipzen A."/>
            <person name="Mereny Z."/>
            <person name="Hegedus B."/>
            <person name="Baldrian P."/>
            <person name="Stursova M."/>
            <person name="Weitz H."/>
            <person name="Taylor A."/>
            <person name="Grigoriev I.V."/>
            <person name="Nagy L.G."/>
            <person name="Martin F."/>
            <person name="Kauserud H."/>
        </authorList>
    </citation>
    <scope>NUCLEOTIDE SEQUENCE</scope>
    <source>
        <strain evidence="6">CBHHK067</strain>
    </source>
</reference>
<protein>
    <recommendedName>
        <fullName evidence="5">Ubiquitin-like protease family profile domain-containing protein</fullName>
    </recommendedName>
</protein>
<dbReference type="PANTHER" id="PTHR12606">
    <property type="entry name" value="SENTRIN/SUMO-SPECIFIC PROTEASE"/>
    <property type="match status" value="1"/>
</dbReference>
<evidence type="ECO:0000259" key="5">
    <source>
        <dbReference type="PROSITE" id="PS50600"/>
    </source>
</evidence>
<dbReference type="InterPro" id="IPR003653">
    <property type="entry name" value="Peptidase_C48_C"/>
</dbReference>